<evidence type="ECO:0000313" key="1">
    <source>
        <dbReference type="EMBL" id="OGZ58136.1"/>
    </source>
</evidence>
<evidence type="ECO:0000313" key="2">
    <source>
        <dbReference type="Proteomes" id="UP000177932"/>
    </source>
</evidence>
<name>A0A1G2H6N3_9BACT</name>
<gene>
    <name evidence="1" type="ORF">A2827_02840</name>
</gene>
<organism evidence="1 2">
    <name type="scientific">Candidatus Spechtbacteria bacterium RIFCSPHIGHO2_01_FULL_43_30</name>
    <dbReference type="NCBI Taxonomy" id="1802158"/>
    <lineage>
        <taxon>Bacteria</taxon>
        <taxon>Candidatus Spechtiibacteriota</taxon>
    </lineage>
</organism>
<reference evidence="1 2" key="1">
    <citation type="journal article" date="2016" name="Nat. Commun.">
        <title>Thousands of microbial genomes shed light on interconnected biogeochemical processes in an aquifer system.</title>
        <authorList>
            <person name="Anantharaman K."/>
            <person name="Brown C.T."/>
            <person name="Hug L.A."/>
            <person name="Sharon I."/>
            <person name="Castelle C.J."/>
            <person name="Probst A.J."/>
            <person name="Thomas B.C."/>
            <person name="Singh A."/>
            <person name="Wilkins M.J."/>
            <person name="Karaoz U."/>
            <person name="Brodie E.L."/>
            <person name="Williams K.H."/>
            <person name="Hubbard S.S."/>
            <person name="Banfield J.F."/>
        </authorList>
    </citation>
    <scope>NUCLEOTIDE SEQUENCE [LARGE SCALE GENOMIC DNA]</scope>
</reference>
<dbReference type="AlphaFoldDB" id="A0A1G2H6N3"/>
<dbReference type="Proteomes" id="UP000177932">
    <property type="component" value="Unassembled WGS sequence"/>
</dbReference>
<accession>A0A1G2H6N3</accession>
<dbReference type="EMBL" id="MHOD01000014">
    <property type="protein sequence ID" value="OGZ58136.1"/>
    <property type="molecule type" value="Genomic_DNA"/>
</dbReference>
<sequence>MDSGYVFIIETDKFAGNFNRKMCAYATGVLGASRGGEAEAREFYNHRGLAWPPEYGYPDPNPFCDIIAEIPDSECCHEPSAIWSPGNTNVGIFFSERPSNELMTLMQERIFVFAQRHNIQIKHFRLLKKETAYTEQHIFMSES</sequence>
<proteinExistence type="predicted"/>
<comment type="caution">
    <text evidence="1">The sequence shown here is derived from an EMBL/GenBank/DDBJ whole genome shotgun (WGS) entry which is preliminary data.</text>
</comment>
<protein>
    <submittedName>
        <fullName evidence="1">Uncharacterized protein</fullName>
    </submittedName>
</protein>